<dbReference type="Proteomes" id="UP000326903">
    <property type="component" value="Unassembled WGS sequence"/>
</dbReference>
<gene>
    <name evidence="1" type="ORF">FW778_01430</name>
</gene>
<proteinExistence type="predicted"/>
<evidence type="ECO:0000313" key="1">
    <source>
        <dbReference type="EMBL" id="KAA9040730.1"/>
    </source>
</evidence>
<evidence type="ECO:0000313" key="2">
    <source>
        <dbReference type="Proteomes" id="UP000326903"/>
    </source>
</evidence>
<dbReference type="EMBL" id="VYQF01000001">
    <property type="protein sequence ID" value="KAA9040730.1"/>
    <property type="molecule type" value="Genomic_DNA"/>
</dbReference>
<dbReference type="RefSeq" id="WP_150412789.1">
    <property type="nucleotide sequence ID" value="NZ_VYQF01000001.1"/>
</dbReference>
<reference evidence="1 2" key="1">
    <citation type="submission" date="2019-09" db="EMBL/GenBank/DDBJ databases">
        <title>Draft genome sequence of Ginsengibacter sp. BR5-29.</title>
        <authorList>
            <person name="Im W.-T."/>
        </authorList>
    </citation>
    <scope>NUCLEOTIDE SEQUENCE [LARGE SCALE GENOMIC DNA]</scope>
    <source>
        <strain evidence="1 2">BR5-29</strain>
    </source>
</reference>
<name>A0A5J5II85_9BACT</name>
<keyword evidence="2" id="KW-1185">Reference proteome</keyword>
<accession>A0A5J5II85</accession>
<dbReference type="PROSITE" id="PS51257">
    <property type="entry name" value="PROKAR_LIPOPROTEIN"/>
    <property type="match status" value="1"/>
</dbReference>
<organism evidence="1 2">
    <name type="scientific">Ginsengibacter hankyongi</name>
    <dbReference type="NCBI Taxonomy" id="2607284"/>
    <lineage>
        <taxon>Bacteria</taxon>
        <taxon>Pseudomonadati</taxon>
        <taxon>Bacteroidota</taxon>
        <taxon>Chitinophagia</taxon>
        <taxon>Chitinophagales</taxon>
        <taxon>Chitinophagaceae</taxon>
        <taxon>Ginsengibacter</taxon>
    </lineage>
</organism>
<sequence length="148" mass="16183">MRYTLLFSILLIITSSCTKTKFSSTPSLKFKSVNTTQLPQHALLQFTLSFTDAEGDFSDSGNIFVQKISANCPNSNGDETYVLPVFPTTKDQKGEISVTLGNNAGSSYRDISPQCPPQNDTTVFRFVLKDDAGHISDTASSPTIIIYN</sequence>
<dbReference type="AlphaFoldDB" id="A0A5J5II85"/>
<protein>
    <submittedName>
        <fullName evidence="1">Uncharacterized protein</fullName>
    </submittedName>
</protein>
<comment type="caution">
    <text evidence="1">The sequence shown here is derived from an EMBL/GenBank/DDBJ whole genome shotgun (WGS) entry which is preliminary data.</text>
</comment>